<accession>A0A1C3HN00</accession>
<organism evidence="2">
    <name type="scientific">Serratia marcescens</name>
    <dbReference type="NCBI Taxonomy" id="615"/>
    <lineage>
        <taxon>Bacteria</taxon>
        <taxon>Pseudomonadati</taxon>
        <taxon>Pseudomonadota</taxon>
        <taxon>Gammaproteobacteria</taxon>
        <taxon>Enterobacterales</taxon>
        <taxon>Yersiniaceae</taxon>
        <taxon>Serratia</taxon>
    </lineage>
</organism>
<proteinExistence type="predicted"/>
<feature type="compositionally biased region" description="Polar residues" evidence="1">
    <location>
        <begin position="1"/>
        <end position="20"/>
    </location>
</feature>
<reference evidence="2" key="1">
    <citation type="submission" date="2016-05" db="EMBL/GenBank/DDBJ databases">
        <authorList>
            <person name="Lavstsen T."/>
            <person name="Jespersen J.S."/>
        </authorList>
    </citation>
    <scope>NUCLEOTIDE SEQUENCE</scope>
    <source>
        <strain evidence="2">PWN146_assembly</strain>
    </source>
</reference>
<protein>
    <submittedName>
        <fullName evidence="2">Uncharacterized protein</fullName>
    </submittedName>
</protein>
<dbReference type="AlphaFoldDB" id="A0A1C3HN00"/>
<sequence length="77" mass="8540">MSMTESKAPTKGKTNPSGQNHQEKRAYGKKSRRRLPRPVRKTATLGQLVLTDLNVRKKKSSQASIEGWPPPSVLPVC</sequence>
<dbReference type="EMBL" id="LT575491">
    <property type="protein sequence ID" value="SAY46417.1"/>
    <property type="molecule type" value="Genomic_DNA"/>
</dbReference>
<evidence type="ECO:0000313" key="2">
    <source>
        <dbReference type="EMBL" id="SAY46417.1"/>
    </source>
</evidence>
<dbReference type="RefSeq" id="WP_254170359.1">
    <property type="nucleotide sequence ID" value="NZ_LT575491.1"/>
</dbReference>
<feature type="region of interest" description="Disordered" evidence="1">
    <location>
        <begin position="1"/>
        <end position="77"/>
    </location>
</feature>
<name>A0A1C3HN00_SERMA</name>
<feature type="compositionally biased region" description="Basic residues" evidence="1">
    <location>
        <begin position="27"/>
        <end position="40"/>
    </location>
</feature>
<evidence type="ECO:0000256" key="1">
    <source>
        <dbReference type="SAM" id="MobiDB-lite"/>
    </source>
</evidence>
<feature type="compositionally biased region" description="Pro residues" evidence="1">
    <location>
        <begin position="68"/>
        <end position="77"/>
    </location>
</feature>
<gene>
    <name evidence="2" type="ORF">PWN146_05186</name>
</gene>